<feature type="transmembrane region" description="Helical" evidence="1">
    <location>
        <begin position="180"/>
        <end position="201"/>
    </location>
</feature>
<dbReference type="Pfam" id="PF01578">
    <property type="entry name" value="Cytochrom_C_asm"/>
    <property type="match status" value="1"/>
</dbReference>
<name>A0A495BDD5_VOGIN</name>
<feature type="transmembrane region" description="Helical" evidence="1">
    <location>
        <begin position="213"/>
        <end position="232"/>
    </location>
</feature>
<feature type="transmembrane region" description="Helical" evidence="1">
    <location>
        <begin position="44"/>
        <end position="61"/>
    </location>
</feature>
<feature type="transmembrane region" description="Helical" evidence="1">
    <location>
        <begin position="128"/>
        <end position="153"/>
    </location>
</feature>
<dbReference type="PANTHER" id="PTHR38034:SF1">
    <property type="entry name" value="INNER MEMBRANE PROTEIN YPJD"/>
    <property type="match status" value="1"/>
</dbReference>
<dbReference type="EMBL" id="RBID01000014">
    <property type="protein sequence ID" value="RKQ58740.1"/>
    <property type="molecule type" value="Genomic_DNA"/>
</dbReference>
<keyword evidence="1" id="KW-1133">Transmembrane helix</keyword>
<evidence type="ECO:0000313" key="4">
    <source>
        <dbReference type="Proteomes" id="UP000279384"/>
    </source>
</evidence>
<dbReference type="GO" id="GO:0017004">
    <property type="term" value="P:cytochrome complex assembly"/>
    <property type="evidence" value="ECO:0007669"/>
    <property type="project" value="InterPro"/>
</dbReference>
<accession>A0A495BDD5</accession>
<protein>
    <submittedName>
        <fullName evidence="3">ABC-type uncharacterized transport system permease subunit</fullName>
    </submittedName>
</protein>
<comment type="caution">
    <text evidence="3">The sequence shown here is derived from an EMBL/GenBank/DDBJ whole genome shotgun (WGS) entry which is preliminary data.</text>
</comment>
<reference evidence="3 4" key="1">
    <citation type="submission" date="2018-10" db="EMBL/GenBank/DDBJ databases">
        <title>Genomic Encyclopedia of Type Strains, Phase IV (KMG-IV): sequencing the most valuable type-strain genomes for metagenomic binning, comparative biology and taxonomic classification.</title>
        <authorList>
            <person name="Goeker M."/>
        </authorList>
    </citation>
    <scope>NUCLEOTIDE SEQUENCE [LARGE SCALE GENOMIC DNA]</scope>
    <source>
        <strain evidence="3 4">DSM 3303</strain>
    </source>
</reference>
<gene>
    <name evidence="3" type="ORF">C8E02_1710</name>
</gene>
<organism evidence="3 4">
    <name type="scientific">Vogesella indigofera</name>
    <name type="common">Pseudomonas indigofera</name>
    <dbReference type="NCBI Taxonomy" id="45465"/>
    <lineage>
        <taxon>Bacteria</taxon>
        <taxon>Pseudomonadati</taxon>
        <taxon>Pseudomonadota</taxon>
        <taxon>Betaproteobacteria</taxon>
        <taxon>Neisseriales</taxon>
        <taxon>Chromobacteriaceae</taxon>
        <taxon>Vogesella</taxon>
    </lineage>
</organism>
<evidence type="ECO:0000259" key="2">
    <source>
        <dbReference type="Pfam" id="PF01578"/>
    </source>
</evidence>
<sequence>MSGLLFILVTLLTFGYLGLAVHYLGHWRGHVLWPRQSGIEHSLLGALLLLHAIVLTLPVFHSGTVSLGLGTALSLLSWMMLLIFWTGSYFSRMEGLQTFLVPVAFVAVLLAEILPLPRNTYAVNDVAFLLHMVVSLLAYSLFAIGALIAILMLMQERALHERKPGRLSGKLPPLMVMENLMFQTLGTGFLLLTASLASGVLFSEEVFGKPAVFSHKTVFAVTSWLVFGALLVGRKYRGWRGRMAIRWTLGGFALLLLAYIGTKAVMQFVLH</sequence>
<dbReference type="PANTHER" id="PTHR38034">
    <property type="entry name" value="INNER MEMBRANE PROTEIN YPJD"/>
    <property type="match status" value="1"/>
</dbReference>
<evidence type="ECO:0000313" key="3">
    <source>
        <dbReference type="EMBL" id="RKQ58740.1"/>
    </source>
</evidence>
<evidence type="ECO:0000256" key="1">
    <source>
        <dbReference type="SAM" id="Phobius"/>
    </source>
</evidence>
<feature type="transmembrane region" description="Helical" evidence="1">
    <location>
        <begin position="67"/>
        <end position="87"/>
    </location>
</feature>
<dbReference type="Proteomes" id="UP000279384">
    <property type="component" value="Unassembled WGS sequence"/>
</dbReference>
<dbReference type="InterPro" id="IPR002541">
    <property type="entry name" value="Cyt_c_assembly"/>
</dbReference>
<keyword evidence="1" id="KW-0472">Membrane</keyword>
<dbReference type="InterPro" id="IPR052372">
    <property type="entry name" value="YpjD/HemX"/>
</dbReference>
<dbReference type="GO" id="GO:0020037">
    <property type="term" value="F:heme binding"/>
    <property type="evidence" value="ECO:0007669"/>
    <property type="project" value="InterPro"/>
</dbReference>
<feature type="transmembrane region" description="Helical" evidence="1">
    <location>
        <begin position="244"/>
        <end position="262"/>
    </location>
</feature>
<dbReference type="AlphaFoldDB" id="A0A495BDD5"/>
<feature type="transmembrane region" description="Helical" evidence="1">
    <location>
        <begin position="6"/>
        <end position="24"/>
    </location>
</feature>
<keyword evidence="1" id="KW-0812">Transmembrane</keyword>
<proteinExistence type="predicted"/>
<feature type="domain" description="Cytochrome c assembly protein" evidence="2">
    <location>
        <begin position="42"/>
        <end position="268"/>
    </location>
</feature>
<feature type="transmembrane region" description="Helical" evidence="1">
    <location>
        <begin position="99"/>
        <end position="116"/>
    </location>
</feature>